<dbReference type="EMBL" id="GBXM01074890">
    <property type="protein sequence ID" value="JAH33687.1"/>
    <property type="molecule type" value="Transcribed_RNA"/>
</dbReference>
<evidence type="ECO:0000313" key="1">
    <source>
        <dbReference type="EMBL" id="JAH33687.1"/>
    </source>
</evidence>
<accession>A0A0E9RXT7</accession>
<reference evidence="1" key="2">
    <citation type="journal article" date="2015" name="Fish Shellfish Immunol.">
        <title>Early steps in the European eel (Anguilla anguilla)-Vibrio vulnificus interaction in the gills: Role of the RtxA13 toxin.</title>
        <authorList>
            <person name="Callol A."/>
            <person name="Pajuelo D."/>
            <person name="Ebbesson L."/>
            <person name="Teles M."/>
            <person name="MacKenzie S."/>
            <person name="Amaro C."/>
        </authorList>
    </citation>
    <scope>NUCLEOTIDE SEQUENCE</scope>
</reference>
<proteinExistence type="predicted"/>
<dbReference type="AlphaFoldDB" id="A0A0E9RXT7"/>
<protein>
    <submittedName>
        <fullName evidence="1">Uncharacterized protein</fullName>
    </submittedName>
</protein>
<reference evidence="1" key="1">
    <citation type="submission" date="2014-11" db="EMBL/GenBank/DDBJ databases">
        <authorList>
            <person name="Amaro Gonzalez C."/>
        </authorList>
    </citation>
    <scope>NUCLEOTIDE SEQUENCE</scope>
</reference>
<name>A0A0E9RXT7_ANGAN</name>
<sequence>MAAKISFKKFTWATLFPPPHLTSVTRS</sequence>
<organism evidence="1">
    <name type="scientific">Anguilla anguilla</name>
    <name type="common">European freshwater eel</name>
    <name type="synonym">Muraena anguilla</name>
    <dbReference type="NCBI Taxonomy" id="7936"/>
    <lineage>
        <taxon>Eukaryota</taxon>
        <taxon>Metazoa</taxon>
        <taxon>Chordata</taxon>
        <taxon>Craniata</taxon>
        <taxon>Vertebrata</taxon>
        <taxon>Euteleostomi</taxon>
        <taxon>Actinopterygii</taxon>
        <taxon>Neopterygii</taxon>
        <taxon>Teleostei</taxon>
        <taxon>Anguilliformes</taxon>
        <taxon>Anguillidae</taxon>
        <taxon>Anguilla</taxon>
    </lineage>
</organism>